<evidence type="ECO:0000313" key="2">
    <source>
        <dbReference type="Proteomes" id="UP000229502"/>
    </source>
</evidence>
<dbReference type="Proteomes" id="UP000229502">
    <property type="component" value="Unassembled WGS sequence"/>
</dbReference>
<dbReference type="EMBL" id="PEWZ01000088">
    <property type="protein sequence ID" value="PIU34861.1"/>
    <property type="molecule type" value="Genomic_DNA"/>
</dbReference>
<organism evidence="1 2">
    <name type="scientific">Candidatus Shapirobacteria bacterium CG07_land_8_20_14_0_80_39_18</name>
    <dbReference type="NCBI Taxonomy" id="1974882"/>
    <lineage>
        <taxon>Bacteria</taxon>
        <taxon>Candidatus Shapironibacteriota</taxon>
    </lineage>
</organism>
<sequence length="239" mass="27834">MSGAKRPPWIDKDEFYRLPFNYCDRWCEKCNLNSLCKVFQEGEKSKKEWLAAGKDPDTWEYVFESVSKSLQEAFVLLAKEAEKQGIDLEKIDYSEEEEQPKPKALRIYRLVREFSDTIQKTLKDLQVVTADTDQNLVLRNAEVLSYYSTLIPSKVYRAAMSKFREEKDPLLEEFCGDSRISAFIVVEAFNEIICSLTELINHSPLRPMRGRLFHLRKVAINLREATGVEFAVEEEERLS</sequence>
<reference evidence="2" key="1">
    <citation type="submission" date="2017-09" db="EMBL/GenBank/DDBJ databases">
        <title>Depth-based differentiation of microbial function through sediment-hosted aquifers and enrichment of novel symbionts in the deep terrestrial subsurface.</title>
        <authorList>
            <person name="Probst A.J."/>
            <person name="Ladd B."/>
            <person name="Jarett J.K."/>
            <person name="Geller-Mcgrath D.E."/>
            <person name="Sieber C.M.K."/>
            <person name="Emerson J.B."/>
            <person name="Anantharaman K."/>
            <person name="Thomas B.C."/>
            <person name="Malmstrom R."/>
            <person name="Stieglmeier M."/>
            <person name="Klingl A."/>
            <person name="Woyke T."/>
            <person name="Ryan C.M."/>
            <person name="Banfield J.F."/>
        </authorList>
    </citation>
    <scope>NUCLEOTIDE SEQUENCE [LARGE SCALE GENOMIC DNA]</scope>
</reference>
<comment type="caution">
    <text evidence="1">The sequence shown here is derived from an EMBL/GenBank/DDBJ whole genome shotgun (WGS) entry which is preliminary data.</text>
</comment>
<protein>
    <submittedName>
        <fullName evidence="1">Uncharacterized protein</fullName>
    </submittedName>
</protein>
<proteinExistence type="predicted"/>
<accession>A0A2M6YRC3</accession>
<gene>
    <name evidence="1" type="ORF">COT03_01795</name>
</gene>
<evidence type="ECO:0000313" key="1">
    <source>
        <dbReference type="EMBL" id="PIU34861.1"/>
    </source>
</evidence>
<name>A0A2M6YRC3_9BACT</name>
<dbReference type="AlphaFoldDB" id="A0A2M6YRC3"/>